<organism evidence="1">
    <name type="scientific">marine metagenome</name>
    <dbReference type="NCBI Taxonomy" id="408172"/>
    <lineage>
        <taxon>unclassified sequences</taxon>
        <taxon>metagenomes</taxon>
        <taxon>ecological metagenomes</taxon>
    </lineage>
</organism>
<dbReference type="EMBL" id="UINC01069475">
    <property type="protein sequence ID" value="SVC02879.1"/>
    <property type="molecule type" value="Genomic_DNA"/>
</dbReference>
<dbReference type="AlphaFoldDB" id="A0A382IUA6"/>
<sequence>MVADLGLDKSLLTKLFPQPQNAEEWLQYALSEGQVRHFKEHGFLHKVRLLNEEQLNALRNQL</sequence>
<proteinExistence type="predicted"/>
<feature type="non-terminal residue" evidence="1">
    <location>
        <position position="62"/>
    </location>
</feature>
<name>A0A382IUA6_9ZZZZ</name>
<protein>
    <submittedName>
        <fullName evidence="1">Uncharacterized protein</fullName>
    </submittedName>
</protein>
<gene>
    <name evidence="1" type="ORF">METZ01_LOCUS255733</name>
</gene>
<accession>A0A382IUA6</accession>
<dbReference type="SUPFAM" id="SSF51197">
    <property type="entry name" value="Clavaminate synthase-like"/>
    <property type="match status" value="1"/>
</dbReference>
<reference evidence="1" key="1">
    <citation type="submission" date="2018-05" db="EMBL/GenBank/DDBJ databases">
        <authorList>
            <person name="Lanie J.A."/>
            <person name="Ng W.-L."/>
            <person name="Kazmierczak K.M."/>
            <person name="Andrzejewski T.M."/>
            <person name="Davidsen T.M."/>
            <person name="Wayne K.J."/>
            <person name="Tettelin H."/>
            <person name="Glass J.I."/>
            <person name="Rusch D."/>
            <person name="Podicherti R."/>
            <person name="Tsui H.-C.T."/>
            <person name="Winkler M.E."/>
        </authorList>
    </citation>
    <scope>NUCLEOTIDE SEQUENCE</scope>
</reference>
<evidence type="ECO:0000313" key="1">
    <source>
        <dbReference type="EMBL" id="SVC02879.1"/>
    </source>
</evidence>